<dbReference type="InterPro" id="IPR001611">
    <property type="entry name" value="Leu-rich_rpt"/>
</dbReference>
<dbReference type="InterPro" id="IPR032675">
    <property type="entry name" value="LRR_dom_sf"/>
</dbReference>
<dbReference type="SUPFAM" id="SSF52058">
    <property type="entry name" value="L domain-like"/>
    <property type="match status" value="1"/>
</dbReference>
<dbReference type="Gene3D" id="3.80.10.10">
    <property type="entry name" value="Ribonuclease Inhibitor"/>
    <property type="match status" value="1"/>
</dbReference>
<proteinExistence type="predicted"/>
<dbReference type="PANTHER" id="PTHR32093:SF128">
    <property type="entry name" value="LEUCINE-RICH REPEAT-CONTAINING N-TERMINAL PLANT-TYPE DOMAIN-CONTAINING PROTEIN"/>
    <property type="match status" value="1"/>
</dbReference>
<gene>
    <name evidence="6" type="ORF">CB5_LOCUS8138</name>
</gene>
<feature type="chain" id="PRO_5027798111" evidence="5">
    <location>
        <begin position="25"/>
        <end position="266"/>
    </location>
</feature>
<feature type="signal peptide" evidence="5">
    <location>
        <begin position="1"/>
        <end position="24"/>
    </location>
</feature>
<reference evidence="6" key="1">
    <citation type="submission" date="2020-07" db="EMBL/GenBank/DDBJ databases">
        <authorList>
            <person name="Lin J."/>
        </authorList>
    </citation>
    <scope>NUCLEOTIDE SEQUENCE</scope>
</reference>
<evidence type="ECO:0000256" key="4">
    <source>
        <dbReference type="ARBA" id="ARBA00022737"/>
    </source>
</evidence>
<evidence type="ECO:0000256" key="3">
    <source>
        <dbReference type="ARBA" id="ARBA00022729"/>
    </source>
</evidence>
<keyword evidence="2" id="KW-0964">Secreted</keyword>
<evidence type="ECO:0000313" key="6">
    <source>
        <dbReference type="EMBL" id="CAD1824927.1"/>
    </source>
</evidence>
<keyword evidence="4" id="KW-0677">Repeat</keyword>
<accession>A0A6V7P2A3</accession>
<evidence type="ECO:0000256" key="5">
    <source>
        <dbReference type="SAM" id="SignalP"/>
    </source>
</evidence>
<protein>
    <submittedName>
        <fullName evidence="6">Uncharacterized protein</fullName>
    </submittedName>
</protein>
<keyword evidence="3 5" id="KW-0732">Signal</keyword>
<dbReference type="PANTHER" id="PTHR32093">
    <property type="entry name" value="LEUCINE-RICH REPEAT EXTENSIN-LIKE PROTEIN 3-RELATED"/>
    <property type="match status" value="1"/>
</dbReference>
<evidence type="ECO:0000256" key="1">
    <source>
        <dbReference type="ARBA" id="ARBA00004613"/>
    </source>
</evidence>
<dbReference type="InterPro" id="IPR051582">
    <property type="entry name" value="LRR_extensin-like_regulator"/>
</dbReference>
<name>A0A6V7P2A3_ANACO</name>
<comment type="subcellular location">
    <subcellularLocation>
        <location evidence="1">Secreted</location>
    </subcellularLocation>
</comment>
<dbReference type="GO" id="GO:0005576">
    <property type="term" value="C:extracellular region"/>
    <property type="evidence" value="ECO:0007669"/>
    <property type="project" value="UniProtKB-SubCell"/>
</dbReference>
<evidence type="ECO:0000256" key="2">
    <source>
        <dbReference type="ARBA" id="ARBA00022525"/>
    </source>
</evidence>
<sequence>MAFHLVCFFLQLLLLTTFLNFSFGRHFNVTSSRKAIEIGIGIGIGGGGGGGGGGGVSPSLPDRAVPVPLPRLPLHSQRADNTGLLSERSAVQRLPHAAEPRKHADGRLRRLQRIPARRPHRLRIRRPVARPRALPRQLQQLRGTVPDLSGLRFFYELDVSNNKLTGAFPADVLSLNNATFLDLRFNGPFPEQQQLHGAAPADLGLTPAQYLTLANNKFAGPIPSSIGQAANTLLEVLFLNNLLSGCLPYEIGLLKKATVFDAGRTC</sequence>
<dbReference type="AlphaFoldDB" id="A0A6V7P2A3"/>
<dbReference type="EMBL" id="LR862144">
    <property type="protein sequence ID" value="CAD1824927.1"/>
    <property type="molecule type" value="Genomic_DNA"/>
</dbReference>
<organism evidence="6">
    <name type="scientific">Ananas comosus var. bracteatus</name>
    <name type="common">red pineapple</name>
    <dbReference type="NCBI Taxonomy" id="296719"/>
    <lineage>
        <taxon>Eukaryota</taxon>
        <taxon>Viridiplantae</taxon>
        <taxon>Streptophyta</taxon>
        <taxon>Embryophyta</taxon>
        <taxon>Tracheophyta</taxon>
        <taxon>Spermatophyta</taxon>
        <taxon>Magnoliopsida</taxon>
        <taxon>Liliopsida</taxon>
        <taxon>Poales</taxon>
        <taxon>Bromeliaceae</taxon>
        <taxon>Bromelioideae</taxon>
        <taxon>Ananas</taxon>
    </lineage>
</organism>
<dbReference type="Pfam" id="PF00560">
    <property type="entry name" value="LRR_1"/>
    <property type="match status" value="1"/>
</dbReference>